<dbReference type="AlphaFoldDB" id="A0AAD6NMJ0"/>
<dbReference type="EMBL" id="JAQGDS010000001">
    <property type="protein sequence ID" value="KAJ6264836.1"/>
    <property type="molecule type" value="Genomic_DNA"/>
</dbReference>
<evidence type="ECO:0000313" key="3">
    <source>
        <dbReference type="Proteomes" id="UP001221413"/>
    </source>
</evidence>
<accession>A0AAD6NMJ0</accession>
<organism evidence="2 3">
    <name type="scientific">Drechslerella dactyloides</name>
    <name type="common">Nematode-trapping fungus</name>
    <name type="synonym">Arthrobotrys dactyloides</name>
    <dbReference type="NCBI Taxonomy" id="74499"/>
    <lineage>
        <taxon>Eukaryota</taxon>
        <taxon>Fungi</taxon>
        <taxon>Dikarya</taxon>
        <taxon>Ascomycota</taxon>
        <taxon>Pezizomycotina</taxon>
        <taxon>Orbiliomycetes</taxon>
        <taxon>Orbiliales</taxon>
        <taxon>Orbiliaceae</taxon>
        <taxon>Drechslerella</taxon>
    </lineage>
</organism>
<evidence type="ECO:0000256" key="1">
    <source>
        <dbReference type="SAM" id="MobiDB-lite"/>
    </source>
</evidence>
<name>A0AAD6NMJ0_DREDA</name>
<dbReference type="Proteomes" id="UP001221413">
    <property type="component" value="Unassembled WGS sequence"/>
</dbReference>
<feature type="region of interest" description="Disordered" evidence="1">
    <location>
        <begin position="315"/>
        <end position="363"/>
    </location>
</feature>
<protein>
    <submittedName>
        <fullName evidence="2">Uncharacterized protein</fullName>
    </submittedName>
</protein>
<proteinExistence type="predicted"/>
<feature type="compositionally biased region" description="Basic and acidic residues" evidence="1">
    <location>
        <begin position="337"/>
        <end position="348"/>
    </location>
</feature>
<keyword evidence="3" id="KW-1185">Reference proteome</keyword>
<sequence>MAHANRGWQRFGFTQLHHEEHSLYEQMLLTRSLNMEHANADPSVNTTAVPPDIFSENRTSLSVYDGAPGGRINATAQGIHANTSKRADIGPGYFYRHGKITFRCDLGWSVIEVVLGFSWLTNPNLAPPQGLRIPNFAALTQAAAEELVRYRRQSCESCLCNEYGVAYPNDVPEYWNQCREERIVLECIWIYGCRCWADLLKYREKKYRADVTDDQIQNAIDDIPWWIQAANPDWSYKHPFQPGPHGSEYFTWRHAGAEVVKQVVKEVVKGVVEPYTIEGPNISHEDWTWLAGLGSKAYKRLVNFVAPRQFRAGRGNNLLTRRDPPLLLDSGAAADADAGRDADAREAAPDPVEQPSGGGDTTS</sequence>
<comment type="caution">
    <text evidence="2">The sequence shown here is derived from an EMBL/GenBank/DDBJ whole genome shotgun (WGS) entry which is preliminary data.</text>
</comment>
<evidence type="ECO:0000313" key="2">
    <source>
        <dbReference type="EMBL" id="KAJ6264836.1"/>
    </source>
</evidence>
<feature type="compositionally biased region" description="Low complexity" evidence="1">
    <location>
        <begin position="325"/>
        <end position="336"/>
    </location>
</feature>
<gene>
    <name evidence="2" type="ORF">Dda_0989</name>
</gene>
<reference evidence="2" key="1">
    <citation type="submission" date="2023-01" db="EMBL/GenBank/DDBJ databases">
        <title>The chitinases involved in constricting ring structure development in the nematode-trapping fungus Drechslerella dactyloides.</title>
        <authorList>
            <person name="Wang R."/>
            <person name="Zhang L."/>
            <person name="Tang P."/>
            <person name="Li S."/>
            <person name="Liang L."/>
        </authorList>
    </citation>
    <scope>NUCLEOTIDE SEQUENCE</scope>
    <source>
        <strain evidence="2">YMF1.00031</strain>
    </source>
</reference>